<comment type="caution">
    <text evidence="2">The sequence shown here is derived from an EMBL/GenBank/DDBJ whole genome shotgun (WGS) entry which is preliminary data.</text>
</comment>
<sequence length="109" mass="12254">MFYKSPSLLPPDTLSMIRVKSEITKLITGLLRRLVERSVSFGLTRLLRIPDIYRNYTYANAVLTWMIEKMANTDPEAFGTLHNAAPQLERTDEGIPSEPTVSNSEGIPS</sequence>
<organism evidence="2 3">
    <name type="scientific">Ceratodon purpureus</name>
    <name type="common">Fire moss</name>
    <name type="synonym">Dicranum purpureum</name>
    <dbReference type="NCBI Taxonomy" id="3225"/>
    <lineage>
        <taxon>Eukaryota</taxon>
        <taxon>Viridiplantae</taxon>
        <taxon>Streptophyta</taxon>
        <taxon>Embryophyta</taxon>
        <taxon>Bryophyta</taxon>
        <taxon>Bryophytina</taxon>
        <taxon>Bryopsida</taxon>
        <taxon>Dicranidae</taxon>
        <taxon>Pseudoditrichales</taxon>
        <taxon>Ditrichaceae</taxon>
        <taxon>Ceratodon</taxon>
    </lineage>
</organism>
<protein>
    <submittedName>
        <fullName evidence="2">Uncharacterized protein</fullName>
    </submittedName>
</protein>
<evidence type="ECO:0000256" key="1">
    <source>
        <dbReference type="SAM" id="MobiDB-lite"/>
    </source>
</evidence>
<dbReference type="Proteomes" id="UP000822688">
    <property type="component" value="Chromosome 10"/>
</dbReference>
<proteinExistence type="predicted"/>
<keyword evidence="3" id="KW-1185">Reference proteome</keyword>
<feature type="compositionally biased region" description="Polar residues" evidence="1">
    <location>
        <begin position="99"/>
        <end position="109"/>
    </location>
</feature>
<dbReference type="EMBL" id="CM026431">
    <property type="protein sequence ID" value="KAG0559699.1"/>
    <property type="molecule type" value="Genomic_DNA"/>
</dbReference>
<accession>A0A8T0GN84</accession>
<dbReference type="AlphaFoldDB" id="A0A8T0GN84"/>
<reference evidence="2" key="1">
    <citation type="submission" date="2020-06" db="EMBL/GenBank/DDBJ databases">
        <title>WGS assembly of Ceratodon purpureus strain R40.</title>
        <authorList>
            <person name="Carey S.B."/>
            <person name="Jenkins J."/>
            <person name="Shu S."/>
            <person name="Lovell J.T."/>
            <person name="Sreedasyam A."/>
            <person name="Maumus F."/>
            <person name="Tiley G.P."/>
            <person name="Fernandez-Pozo N."/>
            <person name="Barry K."/>
            <person name="Chen C."/>
            <person name="Wang M."/>
            <person name="Lipzen A."/>
            <person name="Daum C."/>
            <person name="Saski C.A."/>
            <person name="Payton A.C."/>
            <person name="Mcbreen J.C."/>
            <person name="Conrad R.E."/>
            <person name="Kollar L.M."/>
            <person name="Olsson S."/>
            <person name="Huttunen S."/>
            <person name="Landis J.B."/>
            <person name="Wickett N.J."/>
            <person name="Johnson M.G."/>
            <person name="Rensing S.A."/>
            <person name="Grimwood J."/>
            <person name="Schmutz J."/>
            <person name="Mcdaniel S.F."/>
        </authorList>
    </citation>
    <scope>NUCLEOTIDE SEQUENCE</scope>
    <source>
        <strain evidence="2">R40</strain>
    </source>
</reference>
<name>A0A8T0GN84_CERPU</name>
<feature type="region of interest" description="Disordered" evidence="1">
    <location>
        <begin position="78"/>
        <end position="109"/>
    </location>
</feature>
<evidence type="ECO:0000313" key="2">
    <source>
        <dbReference type="EMBL" id="KAG0559699.1"/>
    </source>
</evidence>
<evidence type="ECO:0000313" key="3">
    <source>
        <dbReference type="Proteomes" id="UP000822688"/>
    </source>
</evidence>
<gene>
    <name evidence="2" type="ORF">KC19_10G124300</name>
</gene>